<evidence type="ECO:0000313" key="4">
    <source>
        <dbReference type="EMBL" id="PNT26156.1"/>
    </source>
</evidence>
<dbReference type="PANTHER" id="PTHR46929:SF23">
    <property type="entry name" value="L10-INTERACTING MYB DOMAIN-CONTAINING PROTEIN-LIKE"/>
    <property type="match status" value="1"/>
</dbReference>
<dbReference type="InterPro" id="IPR024752">
    <property type="entry name" value="Myb/SANT-like_dom"/>
</dbReference>
<gene>
    <name evidence="4" type="ORF">POPTR_008G226000</name>
</gene>
<name>A0A2K1ZLJ5_POPTR</name>
<dbReference type="Proteomes" id="UP000006729">
    <property type="component" value="Chromosome 8"/>
</dbReference>
<organism evidence="4 5">
    <name type="scientific">Populus trichocarpa</name>
    <name type="common">Western balsam poplar</name>
    <name type="synonym">Populus balsamifera subsp. trichocarpa</name>
    <dbReference type="NCBI Taxonomy" id="3694"/>
    <lineage>
        <taxon>Eukaryota</taxon>
        <taxon>Viridiplantae</taxon>
        <taxon>Streptophyta</taxon>
        <taxon>Embryophyta</taxon>
        <taxon>Tracheophyta</taxon>
        <taxon>Spermatophyta</taxon>
        <taxon>Magnoliopsida</taxon>
        <taxon>eudicotyledons</taxon>
        <taxon>Gunneridae</taxon>
        <taxon>Pentapetalae</taxon>
        <taxon>rosids</taxon>
        <taxon>fabids</taxon>
        <taxon>Malpighiales</taxon>
        <taxon>Salicaceae</taxon>
        <taxon>Saliceae</taxon>
        <taxon>Populus</taxon>
    </lineage>
</organism>
<dbReference type="InterPro" id="IPR058353">
    <property type="entry name" value="DUF8040"/>
</dbReference>
<dbReference type="EMBL" id="CM009297">
    <property type="protein sequence ID" value="PNT26156.1"/>
    <property type="molecule type" value="Genomic_DNA"/>
</dbReference>
<reference evidence="4 5" key="1">
    <citation type="journal article" date="2006" name="Science">
        <title>The genome of black cottonwood, Populus trichocarpa (Torr. &amp; Gray).</title>
        <authorList>
            <person name="Tuskan G.A."/>
            <person name="Difazio S."/>
            <person name="Jansson S."/>
            <person name="Bohlmann J."/>
            <person name="Grigoriev I."/>
            <person name="Hellsten U."/>
            <person name="Putnam N."/>
            <person name="Ralph S."/>
            <person name="Rombauts S."/>
            <person name="Salamov A."/>
            <person name="Schein J."/>
            <person name="Sterck L."/>
            <person name="Aerts A."/>
            <person name="Bhalerao R.R."/>
            <person name="Bhalerao R.P."/>
            <person name="Blaudez D."/>
            <person name="Boerjan W."/>
            <person name="Brun A."/>
            <person name="Brunner A."/>
            <person name="Busov V."/>
            <person name="Campbell M."/>
            <person name="Carlson J."/>
            <person name="Chalot M."/>
            <person name="Chapman J."/>
            <person name="Chen G.L."/>
            <person name="Cooper D."/>
            <person name="Coutinho P.M."/>
            <person name="Couturier J."/>
            <person name="Covert S."/>
            <person name="Cronk Q."/>
            <person name="Cunningham R."/>
            <person name="Davis J."/>
            <person name="Degroeve S."/>
            <person name="Dejardin A."/>
            <person name="Depamphilis C."/>
            <person name="Detter J."/>
            <person name="Dirks B."/>
            <person name="Dubchak I."/>
            <person name="Duplessis S."/>
            <person name="Ehlting J."/>
            <person name="Ellis B."/>
            <person name="Gendler K."/>
            <person name="Goodstein D."/>
            <person name="Gribskov M."/>
            <person name="Grimwood J."/>
            <person name="Groover A."/>
            <person name="Gunter L."/>
            <person name="Hamberger B."/>
            <person name="Heinze B."/>
            <person name="Helariutta Y."/>
            <person name="Henrissat B."/>
            <person name="Holligan D."/>
            <person name="Holt R."/>
            <person name="Huang W."/>
            <person name="Islam-Faridi N."/>
            <person name="Jones S."/>
            <person name="Jones-Rhoades M."/>
            <person name="Jorgensen R."/>
            <person name="Joshi C."/>
            <person name="Kangasjarvi J."/>
            <person name="Karlsson J."/>
            <person name="Kelleher C."/>
            <person name="Kirkpatrick R."/>
            <person name="Kirst M."/>
            <person name="Kohler A."/>
            <person name="Kalluri U."/>
            <person name="Larimer F."/>
            <person name="Leebens-Mack J."/>
            <person name="Leple J.C."/>
            <person name="Locascio P."/>
            <person name="Lou Y."/>
            <person name="Lucas S."/>
            <person name="Martin F."/>
            <person name="Montanini B."/>
            <person name="Napoli C."/>
            <person name="Nelson D.R."/>
            <person name="Nelson C."/>
            <person name="Nieminen K."/>
            <person name="Nilsson O."/>
            <person name="Pereda V."/>
            <person name="Peter G."/>
            <person name="Philippe R."/>
            <person name="Pilate G."/>
            <person name="Poliakov A."/>
            <person name="Razumovskaya J."/>
            <person name="Richardson P."/>
            <person name="Rinaldi C."/>
            <person name="Ritland K."/>
            <person name="Rouze P."/>
            <person name="Ryaboy D."/>
            <person name="Schmutz J."/>
            <person name="Schrader J."/>
            <person name="Segerman B."/>
            <person name="Shin H."/>
            <person name="Siddiqui A."/>
            <person name="Sterky F."/>
            <person name="Terry A."/>
            <person name="Tsai C.J."/>
            <person name="Uberbacher E."/>
            <person name="Unneberg P."/>
            <person name="Vahala J."/>
            <person name="Wall K."/>
            <person name="Wessler S."/>
            <person name="Yang G."/>
            <person name="Yin T."/>
            <person name="Douglas C."/>
            <person name="Marra M."/>
            <person name="Sandberg G."/>
            <person name="Van de Peer Y."/>
            <person name="Rokhsar D."/>
        </authorList>
    </citation>
    <scope>NUCLEOTIDE SEQUENCE [LARGE SCALE GENOMIC DNA]</scope>
    <source>
        <strain evidence="5">cv. Nisqually</strain>
    </source>
</reference>
<sequence length="421" mass="49482">MKPVVLYRLCDVLISRDLLRSTQNVSIREQVIVFLQIVGQNQRFHFISGIYYRSVETIHRYFRIVLKVVLKLYKHLIKDPDDTIPAEIMNNRSLENKKELFNLRHSLLRTAIKREFGVDPYDFLMEEICSENEPIRRTINLSQQEEREENREWITKREMIASTMWNDYNTQRNYSTQNEKCKGNHFTWSKPMSHMLLEILAEEALKGSKPSSTFKAESFVKPKHVDNHLKTMKKEWGIITKLKNKSGFGWDDCLKMITVSKDIYDEEYLNKKLDMYEAMIIVVGKDMATGNYAKSYVDVNLEKNTEEQSISIENEGEYEETSKKKETSSSSTQKRQHRKRNRMYEDDGVEKLSKQIGDVAFAIQSLSKNQLDVNALYTEVMKVEGFDEITLGDAFDHLVQNEMLAKAFMNFVNQHYYKLTC</sequence>
<evidence type="ECO:0000259" key="3">
    <source>
        <dbReference type="Pfam" id="PF26138"/>
    </source>
</evidence>
<dbReference type="AlphaFoldDB" id="A0A2K1ZLJ5"/>
<proteinExistence type="predicted"/>
<accession>A0A2K1ZLJ5</accession>
<feature type="domain" description="DUF8040" evidence="3">
    <location>
        <begin position="1"/>
        <end position="70"/>
    </location>
</feature>
<evidence type="ECO:0000256" key="1">
    <source>
        <dbReference type="SAM" id="MobiDB-lite"/>
    </source>
</evidence>
<keyword evidence="5" id="KW-1185">Reference proteome</keyword>
<dbReference type="InParanoid" id="A0A2K1ZLJ5"/>
<feature type="domain" description="Myb/SANT-like" evidence="2">
    <location>
        <begin position="187"/>
        <end position="264"/>
    </location>
</feature>
<dbReference type="Pfam" id="PF12776">
    <property type="entry name" value="Myb_DNA-bind_3"/>
    <property type="match status" value="1"/>
</dbReference>
<dbReference type="Pfam" id="PF26138">
    <property type="entry name" value="DUF8040"/>
    <property type="match status" value="1"/>
</dbReference>
<evidence type="ECO:0000259" key="2">
    <source>
        <dbReference type="Pfam" id="PF12776"/>
    </source>
</evidence>
<feature type="region of interest" description="Disordered" evidence="1">
    <location>
        <begin position="308"/>
        <end position="347"/>
    </location>
</feature>
<protein>
    <submittedName>
        <fullName evidence="4">Uncharacterized protein</fullName>
    </submittedName>
</protein>
<evidence type="ECO:0000313" key="5">
    <source>
        <dbReference type="Proteomes" id="UP000006729"/>
    </source>
</evidence>
<dbReference type="PANTHER" id="PTHR46929">
    <property type="entry name" value="EXPRESSED PROTEIN"/>
    <property type="match status" value="1"/>
</dbReference>